<evidence type="ECO:0000313" key="2">
    <source>
        <dbReference type="EMBL" id="PWL03378.1"/>
    </source>
</evidence>
<proteinExistence type="predicted"/>
<sequence length="837" mass="93654">MKNFLTVLHLLAVCLYAAVAEPSQSSMAILLDASGLCKESSSESWQNLEVKNFLKNNAFYGDANAIYCKSYDDALSPADAAKILFSGSNSVFNEAIKKWSQNKQRNQSEDVPSRFVIIAEGAAGLAVREYIQSKNYRGEIANVLFFNTPHEGTGFADQALLKNSSALNKSKSASDYSDIIPLALAVYLVGGSDALESLMMSLLKEAVFGMAQNTNKVKENFSSFFSDADKSYKSMLYLSQDLDLNDKVYDEVKTKAREKGIELKDYVGNTQLLNSYSKLGTFEHPFYNNVYSYGLPTIGNGRRTLADFADQAKNHVSKEKLREMLTESVSTKLVESGINADAEKIGNYFSSAVSEDFAAEAKSAAEKIAAEYKIPISQISDCVQSISSLSKLKFNKENLPSSILKVISIANKFLPEKYKSELYSTFIDEYSATLSEMDRSAKEIRGELKKGTKLISNNLSNYAINFFDEGTFDVPAVSAIGKNVRAFKESGVTQIGYSLEDYIKEKGDDYKELKSYLEHVSKAGKLEETRENINLGLKIGCSVIEHIHPAAGKACRAAQFTANVALIANTSSAIENAVKEVASLKDAKFIAVKKSMDKNQHQSFWNDHNGIRRDIQFSDMEKMLFGTPVVSLQTVHQKTDSSDNIIPLALYKTFNQVDSFEDISGDSTVYGYAFLEKEFVEIPRHSLANSNSVMMKDIRYEKRDGLQFKYSRYAAMDAFTVRDFIKEYRFVIDDFQPDKLRLIKFDFNARMQIAFERDGDFWYIYRGINNIWESQAIDTLSESPVQKDGLFVFRPKDIFNRGVKDAKDSIFLSAIQEDGANSISIYVVNNIGYANNQ</sequence>
<comment type="caution">
    <text evidence="2">The sequence shown here is derived from an EMBL/GenBank/DDBJ whole genome shotgun (WGS) entry which is preliminary data.</text>
</comment>
<organism evidence="2 3">
    <name type="scientific">Hallerella porci</name>
    <dbReference type="NCBI Taxonomy" id="1945871"/>
    <lineage>
        <taxon>Bacteria</taxon>
        <taxon>Pseudomonadati</taxon>
        <taxon>Fibrobacterota</taxon>
        <taxon>Fibrobacteria</taxon>
        <taxon>Fibrobacterales</taxon>
        <taxon>Fibrobacteraceae</taxon>
        <taxon>Hallerella</taxon>
    </lineage>
</organism>
<feature type="signal peptide" evidence="1">
    <location>
        <begin position="1"/>
        <end position="20"/>
    </location>
</feature>
<evidence type="ECO:0000256" key="1">
    <source>
        <dbReference type="SAM" id="SignalP"/>
    </source>
</evidence>
<keyword evidence="1" id="KW-0732">Signal</keyword>
<gene>
    <name evidence="2" type="ORF">B0H50_10636</name>
</gene>
<protein>
    <submittedName>
        <fullName evidence="2">Uncharacterized protein</fullName>
    </submittedName>
</protein>
<keyword evidence="3" id="KW-1185">Reference proteome</keyword>
<dbReference type="Proteomes" id="UP000245523">
    <property type="component" value="Unassembled WGS sequence"/>
</dbReference>
<accession>A0ABX5LPZ2</accession>
<name>A0ABX5LPZ2_9BACT</name>
<evidence type="ECO:0000313" key="3">
    <source>
        <dbReference type="Proteomes" id="UP000245523"/>
    </source>
</evidence>
<feature type="chain" id="PRO_5047309246" evidence="1">
    <location>
        <begin position="21"/>
        <end position="837"/>
    </location>
</feature>
<reference evidence="2 3" key="1">
    <citation type="submission" date="2018-05" db="EMBL/GenBank/DDBJ databases">
        <title>Animal gut microbial communities from fecal samples from Wisconsin, USA.</title>
        <authorList>
            <person name="Neumann A."/>
        </authorList>
    </citation>
    <scope>NUCLEOTIDE SEQUENCE [LARGE SCALE GENOMIC DNA]</scope>
    <source>
        <strain evidence="2 3">UWS4</strain>
    </source>
</reference>
<dbReference type="EMBL" id="QGHD01000006">
    <property type="protein sequence ID" value="PWL03378.1"/>
    <property type="molecule type" value="Genomic_DNA"/>
</dbReference>